<dbReference type="SUPFAM" id="SSF55174">
    <property type="entry name" value="Alpha-L RNA-binding motif"/>
    <property type="match status" value="1"/>
</dbReference>
<dbReference type="KEGG" id="csr:Cspa_c33860"/>
<comment type="similarity">
    <text evidence="1 4">Belongs to the pseudouridine synthase RsuA family.</text>
</comment>
<dbReference type="Proteomes" id="UP000011728">
    <property type="component" value="Chromosome"/>
</dbReference>
<proteinExistence type="inferred from homology"/>
<name>M1N0S5_9CLOT</name>
<dbReference type="PROSITE" id="PS01149">
    <property type="entry name" value="PSI_RSU"/>
    <property type="match status" value="1"/>
</dbReference>
<dbReference type="Gene3D" id="3.10.290.10">
    <property type="entry name" value="RNA-binding S4 domain"/>
    <property type="match status" value="1"/>
</dbReference>
<feature type="domain" description="Pseudouridine synthase RsuA/RluA-like" evidence="5">
    <location>
        <begin position="61"/>
        <end position="231"/>
    </location>
</feature>
<gene>
    <name evidence="6" type="primary">rluF</name>
    <name evidence="6" type="ORF">Cspa_c33860</name>
</gene>
<dbReference type="GO" id="GO:0001522">
    <property type="term" value="P:pseudouridine synthesis"/>
    <property type="evidence" value="ECO:0007669"/>
    <property type="project" value="InterPro"/>
</dbReference>
<evidence type="ECO:0000313" key="6">
    <source>
        <dbReference type="EMBL" id="AGF57147.1"/>
    </source>
</evidence>
<dbReference type="eggNOG" id="COG1187">
    <property type="taxonomic scope" value="Bacteria"/>
</dbReference>
<dbReference type="EMBL" id="CP004121">
    <property type="protein sequence ID" value="AGF57147.1"/>
    <property type="molecule type" value="Genomic_DNA"/>
</dbReference>
<dbReference type="InterPro" id="IPR018496">
    <property type="entry name" value="PsdUridine_synth_RsuA/RluB_CS"/>
</dbReference>
<dbReference type="GO" id="GO:0009982">
    <property type="term" value="F:pseudouridine synthase activity"/>
    <property type="evidence" value="ECO:0007669"/>
    <property type="project" value="InterPro"/>
</dbReference>
<dbReference type="Gene3D" id="3.30.70.580">
    <property type="entry name" value="Pseudouridine synthase I, catalytic domain, N-terminal subdomain"/>
    <property type="match status" value="2"/>
</dbReference>
<keyword evidence="3" id="KW-0694">RNA-binding</keyword>
<accession>M1N0S5</accession>
<dbReference type="RefSeq" id="WP_015393465.1">
    <property type="nucleotide sequence ID" value="NC_020291.1"/>
</dbReference>
<protein>
    <recommendedName>
        <fullName evidence="4">Pseudouridine synthase</fullName>
        <ecNumber evidence="4">5.4.99.-</ecNumber>
    </recommendedName>
</protein>
<dbReference type="PANTHER" id="PTHR47683">
    <property type="entry name" value="PSEUDOURIDINE SYNTHASE FAMILY PROTEIN-RELATED"/>
    <property type="match status" value="1"/>
</dbReference>
<dbReference type="InterPro" id="IPR020103">
    <property type="entry name" value="PsdUridine_synth_cat_dom_sf"/>
</dbReference>
<dbReference type="STRING" id="36745.CLSAP_31480"/>
<dbReference type="OrthoDB" id="9807213at2"/>
<dbReference type="InterPro" id="IPR036986">
    <property type="entry name" value="S4_RNA-bd_sf"/>
</dbReference>
<evidence type="ECO:0000313" key="7">
    <source>
        <dbReference type="Proteomes" id="UP000011728"/>
    </source>
</evidence>
<dbReference type="SUPFAM" id="SSF55120">
    <property type="entry name" value="Pseudouridine synthase"/>
    <property type="match status" value="1"/>
</dbReference>
<dbReference type="InterPro" id="IPR050343">
    <property type="entry name" value="RsuA_PseudoU_synthase"/>
</dbReference>
<reference evidence="6 7" key="1">
    <citation type="submission" date="2013-02" db="EMBL/GenBank/DDBJ databases">
        <title>Genome sequence of Clostridium saccharoperbutylacetonicum N1-4(HMT).</title>
        <authorList>
            <person name="Poehlein A."/>
            <person name="Daniel R."/>
        </authorList>
    </citation>
    <scope>NUCLEOTIDE SEQUENCE [LARGE SCALE GENOMIC DNA]</scope>
    <source>
        <strain evidence="7">N1-4(HMT)</strain>
    </source>
</reference>
<dbReference type="NCBIfam" id="TIGR00093">
    <property type="entry name" value="pseudouridine synthase"/>
    <property type="match status" value="1"/>
</dbReference>
<evidence type="ECO:0000256" key="4">
    <source>
        <dbReference type="RuleBase" id="RU003887"/>
    </source>
</evidence>
<dbReference type="AlphaFoldDB" id="M1N0S5"/>
<dbReference type="GO" id="GO:0140098">
    <property type="term" value="F:catalytic activity, acting on RNA"/>
    <property type="evidence" value="ECO:0007669"/>
    <property type="project" value="UniProtKB-ARBA"/>
</dbReference>
<dbReference type="CDD" id="cd00165">
    <property type="entry name" value="S4"/>
    <property type="match status" value="1"/>
</dbReference>
<evidence type="ECO:0000256" key="3">
    <source>
        <dbReference type="PROSITE-ProRule" id="PRU00182"/>
    </source>
</evidence>
<dbReference type="PANTHER" id="PTHR47683:SF2">
    <property type="entry name" value="RNA-BINDING S4 DOMAIN-CONTAINING PROTEIN"/>
    <property type="match status" value="1"/>
</dbReference>
<dbReference type="InterPro" id="IPR020094">
    <property type="entry name" value="TruA/RsuA/RluB/E/F_N"/>
</dbReference>
<dbReference type="Gene3D" id="3.30.70.1560">
    <property type="entry name" value="Alpha-L RNA-binding motif"/>
    <property type="match status" value="2"/>
</dbReference>
<dbReference type="GO" id="GO:0003723">
    <property type="term" value="F:RNA binding"/>
    <property type="evidence" value="ECO:0007669"/>
    <property type="project" value="UniProtKB-KW"/>
</dbReference>
<keyword evidence="7" id="KW-1185">Reference proteome</keyword>
<dbReference type="HOGENOM" id="CLU_024979_1_2_9"/>
<evidence type="ECO:0000256" key="1">
    <source>
        <dbReference type="ARBA" id="ARBA00008348"/>
    </source>
</evidence>
<sequence>MRINKLFSNYGICSRKETNKLIEKKRIKVNGKLCVLGQWIEEDVDKILLDDKPIYKKDKIYIAMNKPVGIICTAQNDVKGNIIDFLGYSEYVFPVGRLDKDSQGLIIMTNDGELANAILECENLHEKEYIVTVDRKFEDEFIAKMSEGVEISADESSGIKRISDTLGVYKNINEYNSEKFTDFISLKELAEKNLIKKNKIKTRPCKLVKVDDISFRIILTQGLNRQIRKMCGALGYKVIRLERVRIMNITIDNLEDGKWRYLRKEEIAELKSKAFNSEYCNK</sequence>
<dbReference type="PATRIC" id="fig|931276.5.peg.3411"/>
<dbReference type="Pfam" id="PF00849">
    <property type="entry name" value="PseudoU_synth_2"/>
    <property type="match status" value="1"/>
</dbReference>
<keyword evidence="2 4" id="KW-0413">Isomerase</keyword>
<evidence type="ECO:0000259" key="5">
    <source>
        <dbReference type="Pfam" id="PF00849"/>
    </source>
</evidence>
<evidence type="ECO:0000256" key="2">
    <source>
        <dbReference type="ARBA" id="ARBA00023235"/>
    </source>
</evidence>
<organism evidence="6 7">
    <name type="scientific">Clostridium saccharoperbutylacetonicum N1-4(HMT)</name>
    <dbReference type="NCBI Taxonomy" id="931276"/>
    <lineage>
        <taxon>Bacteria</taxon>
        <taxon>Bacillati</taxon>
        <taxon>Bacillota</taxon>
        <taxon>Clostridia</taxon>
        <taxon>Eubacteriales</taxon>
        <taxon>Clostridiaceae</taxon>
        <taxon>Clostridium</taxon>
    </lineage>
</organism>
<dbReference type="EC" id="5.4.99.-" evidence="4"/>
<dbReference type="InterPro" id="IPR006145">
    <property type="entry name" value="PsdUridine_synth_RsuA/RluA"/>
</dbReference>
<dbReference type="InterPro" id="IPR042092">
    <property type="entry name" value="PsdUridine_s_RsuA/RluB/E/F_cat"/>
</dbReference>
<dbReference type="GO" id="GO:0006364">
    <property type="term" value="P:rRNA processing"/>
    <property type="evidence" value="ECO:0007669"/>
    <property type="project" value="UniProtKB-ARBA"/>
</dbReference>
<dbReference type="InterPro" id="IPR000748">
    <property type="entry name" value="PsdUridine_synth_RsuA/RluB/E/F"/>
</dbReference>
<dbReference type="PROSITE" id="PS50889">
    <property type="entry name" value="S4"/>
    <property type="match status" value="1"/>
</dbReference>